<protein>
    <recommendedName>
        <fullName evidence="2">U2A'/phosphoprotein 32 family A C-terminal domain-containing protein</fullName>
    </recommendedName>
</protein>
<name>E4YZ54_OIKDI</name>
<accession>E4YZ54</accession>
<reference evidence="1" key="1">
    <citation type="journal article" date="2010" name="Science">
        <title>Plasticity of animal genome architecture unmasked by rapid evolution of a pelagic tunicate.</title>
        <authorList>
            <person name="Denoeud F."/>
            <person name="Henriet S."/>
            <person name="Mungpakdee S."/>
            <person name="Aury J.M."/>
            <person name="Da Silva C."/>
            <person name="Brinkmann H."/>
            <person name="Mikhaleva J."/>
            <person name="Olsen L.C."/>
            <person name="Jubin C."/>
            <person name="Canestro C."/>
            <person name="Bouquet J.M."/>
            <person name="Danks G."/>
            <person name="Poulain J."/>
            <person name="Campsteijn C."/>
            <person name="Adamski M."/>
            <person name="Cross I."/>
            <person name="Yadetie F."/>
            <person name="Muffato M."/>
            <person name="Louis A."/>
            <person name="Butcher S."/>
            <person name="Tsagkogeorga G."/>
            <person name="Konrad A."/>
            <person name="Singh S."/>
            <person name="Jensen M.F."/>
            <person name="Cong E.H."/>
            <person name="Eikeseth-Otteraa H."/>
            <person name="Noel B."/>
            <person name="Anthouard V."/>
            <person name="Porcel B.M."/>
            <person name="Kachouri-Lafond R."/>
            <person name="Nishino A."/>
            <person name="Ugolini M."/>
            <person name="Chourrout P."/>
            <person name="Nishida H."/>
            <person name="Aasland R."/>
            <person name="Huzurbazar S."/>
            <person name="Westhof E."/>
            <person name="Delsuc F."/>
            <person name="Lehrach H."/>
            <person name="Reinhardt R."/>
            <person name="Weissenbach J."/>
            <person name="Roy S.W."/>
            <person name="Artiguenave F."/>
            <person name="Postlethwait J.H."/>
            <person name="Manak J.R."/>
            <person name="Thompson E.M."/>
            <person name="Jaillon O."/>
            <person name="Du Pasquier L."/>
            <person name="Boudinot P."/>
            <person name="Liberles D.A."/>
            <person name="Volff J.N."/>
            <person name="Philippe H."/>
            <person name="Lenhard B."/>
            <person name="Roest Crollius H."/>
            <person name="Wincker P."/>
            <person name="Chourrout D."/>
        </authorList>
    </citation>
    <scope>NUCLEOTIDE SEQUENCE [LARGE SCALE GENOMIC DNA]</scope>
</reference>
<proteinExistence type="predicted"/>
<dbReference type="SUPFAM" id="SSF52058">
    <property type="entry name" value="L domain-like"/>
    <property type="match status" value="1"/>
</dbReference>
<evidence type="ECO:0008006" key="2">
    <source>
        <dbReference type="Google" id="ProtNLM"/>
    </source>
</evidence>
<organism evidence="1">
    <name type="scientific">Oikopleura dioica</name>
    <name type="common">Tunicate</name>
    <dbReference type="NCBI Taxonomy" id="34765"/>
    <lineage>
        <taxon>Eukaryota</taxon>
        <taxon>Metazoa</taxon>
        <taxon>Chordata</taxon>
        <taxon>Tunicata</taxon>
        <taxon>Appendicularia</taxon>
        <taxon>Copelata</taxon>
        <taxon>Oikopleuridae</taxon>
        <taxon>Oikopleura</taxon>
    </lineage>
</organism>
<sequence length="117" mass="13018">MITSADLSYNPRLEEGTIQQILAYLPNLKAVNLAGLGMGQMHPDLFKNNPNLKNINFSNNNVVCARNVFSDLKPKKINYGGNPALEKLTNRSKAKKGKALQDIETFDSIPKDHCIYV</sequence>
<dbReference type="Gene3D" id="3.80.10.10">
    <property type="entry name" value="Ribonuclease Inhibitor"/>
    <property type="match status" value="1"/>
</dbReference>
<dbReference type="EMBL" id="FN656082">
    <property type="protein sequence ID" value="CBY40732.1"/>
    <property type="molecule type" value="Genomic_DNA"/>
</dbReference>
<gene>
    <name evidence="1" type="ORF">GSOID_T00022761001</name>
</gene>
<dbReference type="InterPro" id="IPR032675">
    <property type="entry name" value="LRR_dom_sf"/>
</dbReference>
<evidence type="ECO:0000313" key="1">
    <source>
        <dbReference type="EMBL" id="CBY40732.1"/>
    </source>
</evidence>
<dbReference type="AlphaFoldDB" id="E4YZ54"/>
<dbReference type="Proteomes" id="UP000011014">
    <property type="component" value="Unassembled WGS sequence"/>
</dbReference>